<keyword evidence="2" id="KW-0732">Signal</keyword>
<keyword evidence="4" id="KW-1185">Reference proteome</keyword>
<feature type="chain" id="PRO_5045393862" description="Copper-binding protein" evidence="2">
    <location>
        <begin position="22"/>
        <end position="117"/>
    </location>
</feature>
<evidence type="ECO:0000256" key="2">
    <source>
        <dbReference type="SAM" id="SignalP"/>
    </source>
</evidence>
<dbReference type="InterPro" id="IPR021647">
    <property type="entry name" value="CusF_Ec"/>
</dbReference>
<dbReference type="RefSeq" id="WP_251973387.1">
    <property type="nucleotide sequence ID" value="NZ_AP025730.1"/>
</dbReference>
<dbReference type="Pfam" id="PF11604">
    <property type="entry name" value="CusF_Ec"/>
    <property type="match status" value="1"/>
</dbReference>
<dbReference type="Gene3D" id="2.40.50.320">
    <property type="entry name" value="Copper binding periplasmic protein CusF"/>
    <property type="match status" value="1"/>
</dbReference>
<dbReference type="EMBL" id="AP025730">
    <property type="protein sequence ID" value="BDI05346.1"/>
    <property type="molecule type" value="Genomic_DNA"/>
</dbReference>
<evidence type="ECO:0008006" key="5">
    <source>
        <dbReference type="Google" id="ProtNLM"/>
    </source>
</evidence>
<evidence type="ECO:0000256" key="1">
    <source>
        <dbReference type="SAM" id="MobiDB-lite"/>
    </source>
</evidence>
<evidence type="ECO:0000313" key="4">
    <source>
        <dbReference type="Proteomes" id="UP001057498"/>
    </source>
</evidence>
<dbReference type="Proteomes" id="UP001057498">
    <property type="component" value="Chromosome"/>
</dbReference>
<sequence length="117" mass="12576">MKEVFAVSLLCSALLAGPAVAQQKAQDHSAHHPESATPAATNGADLTDGEVRKVDKEAGKVTLKHGEIKNLEMPGMTMVFVVKDRTMLDKVKAGDKVKFKVINDAGKFTVTEMQVVQ</sequence>
<evidence type="ECO:0000313" key="3">
    <source>
        <dbReference type="EMBL" id="BDI05346.1"/>
    </source>
</evidence>
<feature type="compositionally biased region" description="Basic and acidic residues" evidence="1">
    <location>
        <begin position="25"/>
        <end position="34"/>
    </location>
</feature>
<protein>
    <recommendedName>
        <fullName evidence="5">Copper-binding protein</fullName>
    </recommendedName>
</protein>
<feature type="signal peptide" evidence="2">
    <location>
        <begin position="1"/>
        <end position="21"/>
    </location>
</feature>
<dbReference type="InterPro" id="IPR042230">
    <property type="entry name" value="CusF_sf"/>
</dbReference>
<feature type="region of interest" description="Disordered" evidence="1">
    <location>
        <begin position="21"/>
        <end position="47"/>
    </location>
</feature>
<accession>A0ABN6PJQ4</accession>
<gene>
    <name evidence="3" type="ORF">CATMQ487_23160</name>
</gene>
<reference evidence="3" key="1">
    <citation type="submission" date="2022-04" db="EMBL/GenBank/DDBJ databases">
        <title>Whole genome sequence of Sphaerotilus sp. FB-5.</title>
        <authorList>
            <person name="Takeda M."/>
            <person name="Narihara S."/>
            <person name="Akimoto M."/>
            <person name="Akimoto R."/>
            <person name="Nishiyashiki S."/>
            <person name="Murakami T."/>
        </authorList>
    </citation>
    <scope>NUCLEOTIDE SEQUENCE</scope>
    <source>
        <strain evidence="3">FB-5</strain>
    </source>
</reference>
<organism evidence="3 4">
    <name type="scientific">Sphaerotilus microaerophilus</name>
    <dbReference type="NCBI Taxonomy" id="2914710"/>
    <lineage>
        <taxon>Bacteria</taxon>
        <taxon>Pseudomonadati</taxon>
        <taxon>Pseudomonadota</taxon>
        <taxon>Betaproteobacteria</taxon>
        <taxon>Burkholderiales</taxon>
        <taxon>Sphaerotilaceae</taxon>
        <taxon>Sphaerotilus</taxon>
    </lineage>
</organism>
<proteinExistence type="predicted"/>
<name>A0ABN6PJQ4_9BURK</name>